<reference evidence="1 2" key="1">
    <citation type="submission" date="2019-02" db="EMBL/GenBank/DDBJ databases">
        <title>Deep-cultivation of Planctomycetes and their phenomic and genomic characterization uncovers novel biology.</title>
        <authorList>
            <person name="Wiegand S."/>
            <person name="Jogler M."/>
            <person name="Boedeker C."/>
            <person name="Pinto D."/>
            <person name="Vollmers J."/>
            <person name="Rivas-Marin E."/>
            <person name="Kohn T."/>
            <person name="Peeters S.H."/>
            <person name="Heuer A."/>
            <person name="Rast P."/>
            <person name="Oberbeckmann S."/>
            <person name="Bunk B."/>
            <person name="Jeske O."/>
            <person name="Meyerdierks A."/>
            <person name="Storesund J.E."/>
            <person name="Kallscheuer N."/>
            <person name="Luecker S."/>
            <person name="Lage O.M."/>
            <person name="Pohl T."/>
            <person name="Merkel B.J."/>
            <person name="Hornburger P."/>
            <person name="Mueller R.-W."/>
            <person name="Bruemmer F."/>
            <person name="Labrenz M."/>
            <person name="Spormann A.M."/>
            <person name="Op den Camp H."/>
            <person name="Overmann J."/>
            <person name="Amann R."/>
            <person name="Jetten M.S.M."/>
            <person name="Mascher T."/>
            <person name="Medema M.H."/>
            <person name="Devos D.P."/>
            <person name="Kaster A.-K."/>
            <person name="Ovreas L."/>
            <person name="Rohde M."/>
            <person name="Galperin M.Y."/>
            <person name="Jogler C."/>
        </authorList>
    </citation>
    <scope>NUCLEOTIDE SEQUENCE [LARGE SCALE GENOMIC DNA]</scope>
    <source>
        <strain evidence="1 2">CA12</strain>
    </source>
</reference>
<dbReference type="SUPFAM" id="SSF48371">
    <property type="entry name" value="ARM repeat"/>
    <property type="match status" value="1"/>
</dbReference>
<dbReference type="KEGG" id="acaf:CA12_28660"/>
<name>A0A517PBL4_9PLAN</name>
<evidence type="ECO:0008006" key="3">
    <source>
        <dbReference type="Google" id="ProtNLM"/>
    </source>
</evidence>
<gene>
    <name evidence="1" type="ORF">CA12_28660</name>
</gene>
<dbReference type="Gene3D" id="1.25.10.10">
    <property type="entry name" value="Leucine-rich Repeat Variant"/>
    <property type="match status" value="2"/>
</dbReference>
<dbReference type="InterPro" id="IPR011989">
    <property type="entry name" value="ARM-like"/>
</dbReference>
<evidence type="ECO:0000313" key="2">
    <source>
        <dbReference type="Proteomes" id="UP000318741"/>
    </source>
</evidence>
<dbReference type="Proteomes" id="UP000318741">
    <property type="component" value="Chromosome"/>
</dbReference>
<organism evidence="1 2">
    <name type="scientific">Alienimonas californiensis</name>
    <dbReference type="NCBI Taxonomy" id="2527989"/>
    <lineage>
        <taxon>Bacteria</taxon>
        <taxon>Pseudomonadati</taxon>
        <taxon>Planctomycetota</taxon>
        <taxon>Planctomycetia</taxon>
        <taxon>Planctomycetales</taxon>
        <taxon>Planctomycetaceae</taxon>
        <taxon>Alienimonas</taxon>
    </lineage>
</organism>
<keyword evidence="2" id="KW-1185">Reference proteome</keyword>
<dbReference type="AlphaFoldDB" id="A0A517PBL4"/>
<accession>A0A517PBL4</accession>
<proteinExistence type="predicted"/>
<dbReference type="InterPro" id="IPR016024">
    <property type="entry name" value="ARM-type_fold"/>
</dbReference>
<protein>
    <recommendedName>
        <fullName evidence="3">HEAT repeat protein</fullName>
    </recommendedName>
</protein>
<evidence type="ECO:0000313" key="1">
    <source>
        <dbReference type="EMBL" id="QDT16759.1"/>
    </source>
</evidence>
<dbReference type="EMBL" id="CP036265">
    <property type="protein sequence ID" value="QDT16759.1"/>
    <property type="molecule type" value="Genomic_DNA"/>
</dbReference>
<sequence>MAEPLASLLTDGSENSDSGEIRLAVAEIIGATASQQPSRELSDKKRERLIESLTRMIASPDPIVADLATESLARFGPSAESALPVLNARLAAAGGLAEAALPAAAILQIDPANSRAAETLGRALTSRSPTIRMLSAEALPPQDAFGMFRNPDDVPPGAALVPTVRRALIAETAEVRVDLLANLAEGHFPGEALGREVRAQFNHPDPAVRRQAARAVGVRSDLVADPEAAVRSLLNDPDASVRAEALRQWVRLPGLPTDLLFERLNDADATTTGVLAQRIPSDVEPRRLPELRAAFDRENLDGATRRALATAILLLDPMDGRVATSVLSAPDAAEIVVAYAYSNSERDLPPQLKGTLLQLLRVDEPSEDRARAVKTLKAFADASRSLTAARFAAEAASAPDAGVRASALEAISFALTPWPTTNHAGYAHGSGELAWPPPAWSLLKTLTGTGLGAPTATMQEFANRIGLLLDGRGYEQRAVIGIPDGFLIVTQIERFDPETGRPSPPPDRWNTEWLPLSRLRVRDWFARILHGPTGHFRVFLIAVTPDRRPDPGVATPTFDLTSGWAQLGGSRLPPGLADERHGDRSVHVLIYQFEKTEGGVEFKHRPPPTLGVLQHLRAAGLWDGLQDRPAP</sequence>